<dbReference type="Proteomes" id="UP000054783">
    <property type="component" value="Unassembled WGS sequence"/>
</dbReference>
<comment type="caution">
    <text evidence="2">The sequence shown here is derived from an EMBL/GenBank/DDBJ whole genome shotgun (WGS) entry which is preliminary data.</text>
</comment>
<gene>
    <name evidence="1" type="ORF">T12_12760</name>
    <name evidence="2" type="ORF">T12_3947</name>
</gene>
<organism evidence="2 3">
    <name type="scientific">Trichinella patagoniensis</name>
    <dbReference type="NCBI Taxonomy" id="990121"/>
    <lineage>
        <taxon>Eukaryota</taxon>
        <taxon>Metazoa</taxon>
        <taxon>Ecdysozoa</taxon>
        <taxon>Nematoda</taxon>
        <taxon>Enoplea</taxon>
        <taxon>Dorylaimia</taxon>
        <taxon>Trichinellida</taxon>
        <taxon>Trichinellidae</taxon>
        <taxon>Trichinella</taxon>
    </lineage>
</organism>
<sequence length="64" mass="7654">MFLLWRFLPDILIGRIEHCISSVHIVSRHRLDLIFSKKFQCTENRFLTLRYANNDRHNAPLSSI</sequence>
<reference evidence="2 3" key="1">
    <citation type="submission" date="2015-01" db="EMBL/GenBank/DDBJ databases">
        <title>Evolution of Trichinella species and genotypes.</title>
        <authorList>
            <person name="Korhonen P.K."/>
            <person name="Edoardo P."/>
            <person name="Giuseppe L.R."/>
            <person name="Gasser R.B."/>
        </authorList>
    </citation>
    <scope>NUCLEOTIDE SEQUENCE [LARGE SCALE GENOMIC DNA]</scope>
    <source>
        <strain evidence="2">ISS2496</strain>
    </source>
</reference>
<name>A0A0V1A4T2_9BILA</name>
<dbReference type="EMBL" id="JYDQ01000031">
    <property type="protein sequence ID" value="KRY19867.1"/>
    <property type="molecule type" value="Genomic_DNA"/>
</dbReference>
<protein>
    <submittedName>
        <fullName evidence="2">Uncharacterized protein</fullName>
    </submittedName>
</protein>
<proteinExistence type="predicted"/>
<accession>A0A0V1A4T2</accession>
<keyword evidence="3" id="KW-1185">Reference proteome</keyword>
<dbReference type="AlphaFoldDB" id="A0A0V1A4T2"/>
<evidence type="ECO:0000313" key="3">
    <source>
        <dbReference type="Proteomes" id="UP000054783"/>
    </source>
</evidence>
<evidence type="ECO:0000313" key="1">
    <source>
        <dbReference type="EMBL" id="KRY16960.1"/>
    </source>
</evidence>
<evidence type="ECO:0000313" key="2">
    <source>
        <dbReference type="EMBL" id="KRY19867.1"/>
    </source>
</evidence>
<dbReference type="EMBL" id="JYDQ01000069">
    <property type="protein sequence ID" value="KRY16960.1"/>
    <property type="molecule type" value="Genomic_DNA"/>
</dbReference>